<sequence length="52" mass="5617">MGWIILLVLLALVMGVLGSIIEGLFWLLVVGAIVFVAAMVFGGVRMRGTRTR</sequence>
<keyword evidence="1" id="KW-0812">Transmembrane</keyword>
<evidence type="ECO:0000313" key="3">
    <source>
        <dbReference type="Proteomes" id="UP001501303"/>
    </source>
</evidence>
<keyword evidence="3" id="KW-1185">Reference proteome</keyword>
<evidence type="ECO:0000256" key="1">
    <source>
        <dbReference type="SAM" id="Phobius"/>
    </source>
</evidence>
<evidence type="ECO:0008006" key="4">
    <source>
        <dbReference type="Google" id="ProtNLM"/>
    </source>
</evidence>
<keyword evidence="1" id="KW-1133">Transmembrane helix</keyword>
<keyword evidence="1" id="KW-0472">Membrane</keyword>
<proteinExistence type="predicted"/>
<protein>
    <recommendedName>
        <fullName evidence="4">DUF2207 domain-containing protein</fullName>
    </recommendedName>
</protein>
<name>A0ABP5AWP1_9ACTN</name>
<evidence type="ECO:0000313" key="2">
    <source>
        <dbReference type="EMBL" id="GAA1924506.1"/>
    </source>
</evidence>
<gene>
    <name evidence="2" type="ORF">GCM10009716_35950</name>
</gene>
<feature type="transmembrane region" description="Helical" evidence="1">
    <location>
        <begin position="28"/>
        <end position="46"/>
    </location>
</feature>
<comment type="caution">
    <text evidence="2">The sequence shown here is derived from an EMBL/GenBank/DDBJ whole genome shotgun (WGS) entry which is preliminary data.</text>
</comment>
<organism evidence="2 3">
    <name type="scientific">Streptomyces sodiiphilus</name>
    <dbReference type="NCBI Taxonomy" id="226217"/>
    <lineage>
        <taxon>Bacteria</taxon>
        <taxon>Bacillati</taxon>
        <taxon>Actinomycetota</taxon>
        <taxon>Actinomycetes</taxon>
        <taxon>Kitasatosporales</taxon>
        <taxon>Streptomycetaceae</taxon>
        <taxon>Streptomyces</taxon>
    </lineage>
</organism>
<accession>A0ABP5AWP1</accession>
<dbReference type="EMBL" id="BAAAMJ010000038">
    <property type="protein sequence ID" value="GAA1924506.1"/>
    <property type="molecule type" value="Genomic_DNA"/>
</dbReference>
<reference evidence="3" key="1">
    <citation type="journal article" date="2019" name="Int. J. Syst. Evol. Microbiol.">
        <title>The Global Catalogue of Microorganisms (GCM) 10K type strain sequencing project: providing services to taxonomists for standard genome sequencing and annotation.</title>
        <authorList>
            <consortium name="The Broad Institute Genomics Platform"/>
            <consortium name="The Broad Institute Genome Sequencing Center for Infectious Disease"/>
            <person name="Wu L."/>
            <person name="Ma J."/>
        </authorList>
    </citation>
    <scope>NUCLEOTIDE SEQUENCE [LARGE SCALE GENOMIC DNA]</scope>
    <source>
        <strain evidence="3">JCM 13581</strain>
    </source>
</reference>
<dbReference type="Proteomes" id="UP001501303">
    <property type="component" value="Unassembled WGS sequence"/>
</dbReference>
<dbReference type="RefSeq" id="WP_344263621.1">
    <property type="nucleotide sequence ID" value="NZ_BAAAMJ010000038.1"/>
</dbReference>